<keyword evidence="2" id="KW-0677">Repeat</keyword>
<proteinExistence type="predicted"/>
<dbReference type="SUPFAM" id="SSF52058">
    <property type="entry name" value="L domain-like"/>
    <property type="match status" value="1"/>
</dbReference>
<evidence type="ECO:0000256" key="2">
    <source>
        <dbReference type="ARBA" id="ARBA00022737"/>
    </source>
</evidence>
<evidence type="ECO:0000256" key="1">
    <source>
        <dbReference type="ARBA" id="ARBA00022614"/>
    </source>
</evidence>
<dbReference type="InterPro" id="IPR050836">
    <property type="entry name" value="SDS22/Internalin_LRR"/>
</dbReference>
<sequence>MRKIFLVLYFLFACSQSNHLISVRNSEGEILGNYPKDIRWLGFEDNLTWRDLSPFSGLEILELNSKDIKSLESLPELPKLRYVHLSGSFVRDLSPLNRFAKLDSLVLNQTEISDQDLKNYLYWNRLTRIELTDSKISNLGFLGPGCSVRHLQLKNTKITDLRPLENCTKLMELYLGGTQVKDLSPLYGLTNLFHLQLDNSDVSAKEISDFRKIQPYVKIIPGLRKILNSENGLD</sequence>
<evidence type="ECO:0000313" key="3">
    <source>
        <dbReference type="EMBL" id="PJZ24836.1"/>
    </source>
</evidence>
<keyword evidence="4" id="KW-1185">Reference proteome</keyword>
<dbReference type="PROSITE" id="PS51450">
    <property type="entry name" value="LRR"/>
    <property type="match status" value="1"/>
</dbReference>
<keyword evidence="1" id="KW-0433">Leucine-rich repeat</keyword>
<protein>
    <recommendedName>
        <fullName evidence="5">Leucine-rich repeat domain-containing protein</fullName>
    </recommendedName>
</protein>
<gene>
    <name evidence="3" type="ORF">CH357_14755</name>
</gene>
<evidence type="ECO:0008006" key="5">
    <source>
        <dbReference type="Google" id="ProtNLM"/>
    </source>
</evidence>
<evidence type="ECO:0000313" key="4">
    <source>
        <dbReference type="Proteomes" id="UP000232196"/>
    </source>
</evidence>
<dbReference type="AlphaFoldDB" id="A0A2M9XAX6"/>
<dbReference type="InterPro" id="IPR032675">
    <property type="entry name" value="LRR_dom_sf"/>
</dbReference>
<dbReference type="InterPro" id="IPR001611">
    <property type="entry name" value="Leu-rich_rpt"/>
</dbReference>
<reference evidence="3 4" key="1">
    <citation type="submission" date="2017-07" db="EMBL/GenBank/DDBJ databases">
        <title>Leptospira spp. isolated from tropical soils.</title>
        <authorList>
            <person name="Thibeaux R."/>
            <person name="Iraola G."/>
            <person name="Ferres I."/>
            <person name="Bierque E."/>
            <person name="Girault D."/>
            <person name="Soupe-Gilbert M.-E."/>
            <person name="Picardeau M."/>
            <person name="Goarant C."/>
        </authorList>
    </citation>
    <scope>NUCLEOTIDE SEQUENCE [LARGE SCALE GENOMIC DNA]</scope>
    <source>
        <strain evidence="3 4">MCA1-C-A1</strain>
    </source>
</reference>
<accession>A0A2M9XAX6</accession>
<dbReference type="Gene3D" id="3.80.10.10">
    <property type="entry name" value="Ribonuclease Inhibitor"/>
    <property type="match status" value="2"/>
</dbReference>
<dbReference type="PANTHER" id="PTHR46652:SF3">
    <property type="entry name" value="LEUCINE-RICH REPEAT-CONTAINING PROTEIN 9"/>
    <property type="match status" value="1"/>
</dbReference>
<dbReference type="Pfam" id="PF12799">
    <property type="entry name" value="LRR_4"/>
    <property type="match status" value="1"/>
</dbReference>
<name>A0A2M9XAX6_9LEPT</name>
<dbReference type="OrthoDB" id="333561at2"/>
<dbReference type="PANTHER" id="PTHR46652">
    <property type="entry name" value="LEUCINE-RICH REPEAT AND IQ DOMAIN-CONTAINING PROTEIN 1-RELATED"/>
    <property type="match status" value="1"/>
</dbReference>
<dbReference type="EMBL" id="NPDN01000007">
    <property type="protein sequence ID" value="PJZ24836.1"/>
    <property type="molecule type" value="Genomic_DNA"/>
</dbReference>
<comment type="caution">
    <text evidence="3">The sequence shown here is derived from an EMBL/GenBank/DDBJ whole genome shotgun (WGS) entry which is preliminary data.</text>
</comment>
<dbReference type="InterPro" id="IPR025875">
    <property type="entry name" value="Leu-rich_rpt_4"/>
</dbReference>
<dbReference type="Proteomes" id="UP000232196">
    <property type="component" value="Unassembled WGS sequence"/>
</dbReference>
<dbReference type="RefSeq" id="WP_100707527.1">
    <property type="nucleotide sequence ID" value="NZ_NPDL01000006.1"/>
</dbReference>
<organism evidence="3 4">
    <name type="scientific">Leptospira hartskeerlii</name>
    <dbReference type="NCBI Taxonomy" id="2023177"/>
    <lineage>
        <taxon>Bacteria</taxon>
        <taxon>Pseudomonadati</taxon>
        <taxon>Spirochaetota</taxon>
        <taxon>Spirochaetia</taxon>
        <taxon>Leptospirales</taxon>
        <taxon>Leptospiraceae</taxon>
        <taxon>Leptospira</taxon>
    </lineage>
</organism>